<sequence>MNLGDSLEQDGCTDIDVGGMRREPDGQWVLTPVPAGDLSKPTMILEVGLSESAAQLRRDGAMWVDPNRGAINIAVMVKVDRRRPKITIEMWTWDPASVQAQCIRTIVISESLSGDKVTITGSPLKIPFDLLFRRQSTGPLEKDIALDRKMFEKLARRVWDCQDF</sequence>
<dbReference type="OrthoDB" id="76567at2759"/>
<dbReference type="EMBL" id="MLQL01000017">
    <property type="protein sequence ID" value="OQE20204.1"/>
    <property type="molecule type" value="Genomic_DNA"/>
</dbReference>
<keyword evidence="3" id="KW-1185">Reference proteome</keyword>
<comment type="caution">
    <text evidence="2">The sequence shown here is derived from an EMBL/GenBank/DDBJ whole genome shotgun (WGS) entry which is preliminary data.</text>
</comment>
<evidence type="ECO:0000313" key="3">
    <source>
        <dbReference type="Proteomes" id="UP000191342"/>
    </source>
</evidence>
<dbReference type="STRING" id="254877.A0A1V6T2I5"/>
<feature type="region of interest" description="Disordered" evidence="1">
    <location>
        <begin position="1"/>
        <end position="20"/>
    </location>
</feature>
<reference evidence="3" key="1">
    <citation type="journal article" date="2017" name="Nat. Microbiol.">
        <title>Global analysis of biosynthetic gene clusters reveals vast potential of secondary metabolite production in Penicillium species.</title>
        <authorList>
            <person name="Nielsen J.C."/>
            <person name="Grijseels S."/>
            <person name="Prigent S."/>
            <person name="Ji B."/>
            <person name="Dainat J."/>
            <person name="Nielsen K.F."/>
            <person name="Frisvad J.C."/>
            <person name="Workman M."/>
            <person name="Nielsen J."/>
        </authorList>
    </citation>
    <scope>NUCLEOTIDE SEQUENCE [LARGE SCALE GENOMIC DNA]</scope>
    <source>
        <strain evidence="3">IBT 14082</strain>
    </source>
</reference>
<gene>
    <name evidence="2" type="ORF">PENFLA_c017G07316</name>
</gene>
<proteinExistence type="predicted"/>
<organism evidence="2 3">
    <name type="scientific">Penicillium flavigenum</name>
    <dbReference type="NCBI Taxonomy" id="254877"/>
    <lineage>
        <taxon>Eukaryota</taxon>
        <taxon>Fungi</taxon>
        <taxon>Dikarya</taxon>
        <taxon>Ascomycota</taxon>
        <taxon>Pezizomycotina</taxon>
        <taxon>Eurotiomycetes</taxon>
        <taxon>Eurotiomycetidae</taxon>
        <taxon>Eurotiales</taxon>
        <taxon>Aspergillaceae</taxon>
        <taxon>Penicillium</taxon>
    </lineage>
</organism>
<dbReference type="Proteomes" id="UP000191342">
    <property type="component" value="Unassembled WGS sequence"/>
</dbReference>
<name>A0A1V6T2I5_9EURO</name>
<accession>A0A1V6T2I5</accession>
<evidence type="ECO:0000256" key="1">
    <source>
        <dbReference type="SAM" id="MobiDB-lite"/>
    </source>
</evidence>
<evidence type="ECO:0000313" key="2">
    <source>
        <dbReference type="EMBL" id="OQE20204.1"/>
    </source>
</evidence>
<dbReference type="AlphaFoldDB" id="A0A1V6T2I5"/>
<protein>
    <submittedName>
        <fullName evidence="2">Uncharacterized protein</fullName>
    </submittedName>
</protein>